<dbReference type="PANTHER" id="PTHR11054:SF0">
    <property type="entry name" value="6-PHOSPHOGLUCONOLACTONASE"/>
    <property type="match status" value="1"/>
</dbReference>
<comment type="pathway">
    <text evidence="3 7">Carbohydrate degradation; pentose phosphate pathway; D-ribulose 5-phosphate from D-glucose 6-phosphate (oxidative stage): step 2/3.</text>
</comment>
<comment type="similarity">
    <text evidence="4 7">Belongs to the glucosamine/galactosamine-6-phosphate isomerase family. 6-phosphogluconolactonase subfamily.</text>
</comment>
<evidence type="ECO:0000313" key="10">
    <source>
        <dbReference type="Proteomes" id="UP000664288"/>
    </source>
</evidence>
<feature type="domain" description="Glucosamine/galactosamine-6-phosphate isomerase" evidence="8">
    <location>
        <begin position="11"/>
        <end position="223"/>
    </location>
</feature>
<dbReference type="SUPFAM" id="SSF100950">
    <property type="entry name" value="NagB/RpiA/CoA transferase-like"/>
    <property type="match status" value="1"/>
</dbReference>
<keyword evidence="7 9" id="KW-0378">Hydrolase</keyword>
<evidence type="ECO:0000259" key="8">
    <source>
        <dbReference type="Pfam" id="PF01182"/>
    </source>
</evidence>
<dbReference type="Pfam" id="PF01182">
    <property type="entry name" value="Glucosamine_iso"/>
    <property type="match status" value="1"/>
</dbReference>
<dbReference type="EC" id="3.1.1.31" evidence="5 7"/>
<evidence type="ECO:0000256" key="6">
    <source>
        <dbReference type="ARBA" id="ARBA00020337"/>
    </source>
</evidence>
<evidence type="ECO:0000256" key="7">
    <source>
        <dbReference type="RuleBase" id="RU365095"/>
    </source>
</evidence>
<comment type="catalytic activity">
    <reaction evidence="1 7">
        <text>6-phospho-D-glucono-1,5-lactone + H2O = 6-phospho-D-gluconate + H(+)</text>
        <dbReference type="Rhea" id="RHEA:12556"/>
        <dbReference type="ChEBI" id="CHEBI:15377"/>
        <dbReference type="ChEBI" id="CHEBI:15378"/>
        <dbReference type="ChEBI" id="CHEBI:57955"/>
        <dbReference type="ChEBI" id="CHEBI:58759"/>
        <dbReference type="EC" id="3.1.1.31"/>
    </reaction>
</comment>
<evidence type="ECO:0000256" key="1">
    <source>
        <dbReference type="ARBA" id="ARBA00000832"/>
    </source>
</evidence>
<dbReference type="CDD" id="cd01400">
    <property type="entry name" value="6PGL"/>
    <property type="match status" value="1"/>
</dbReference>
<name>A0ABS3JD01_9HYPH</name>
<dbReference type="InterPro" id="IPR039104">
    <property type="entry name" value="6PGL"/>
</dbReference>
<proteinExistence type="inferred from homology"/>
<accession>A0ABS3JD01</accession>
<reference evidence="9 10" key="1">
    <citation type="submission" date="2021-03" db="EMBL/GenBank/DDBJ databases">
        <title>Whole genome sequence of Jiella sp. MQZ13P-4.</title>
        <authorList>
            <person name="Tuo L."/>
        </authorList>
    </citation>
    <scope>NUCLEOTIDE SEQUENCE [LARGE SCALE GENOMIC DNA]</scope>
    <source>
        <strain evidence="9 10">MQZ13P-4</strain>
    </source>
</reference>
<dbReference type="NCBIfam" id="TIGR01198">
    <property type="entry name" value="pgl"/>
    <property type="match status" value="1"/>
</dbReference>
<dbReference type="GO" id="GO:0017057">
    <property type="term" value="F:6-phosphogluconolactonase activity"/>
    <property type="evidence" value="ECO:0007669"/>
    <property type="project" value="UniProtKB-EC"/>
</dbReference>
<evidence type="ECO:0000256" key="3">
    <source>
        <dbReference type="ARBA" id="ARBA00004961"/>
    </source>
</evidence>
<dbReference type="RefSeq" id="WP_207353077.1">
    <property type="nucleotide sequence ID" value="NZ_JAFMPY010000044.1"/>
</dbReference>
<dbReference type="PANTHER" id="PTHR11054">
    <property type="entry name" value="6-PHOSPHOGLUCONOLACTONASE"/>
    <property type="match status" value="1"/>
</dbReference>
<dbReference type="EMBL" id="JAFMPY010000044">
    <property type="protein sequence ID" value="MBO0906446.1"/>
    <property type="molecule type" value="Genomic_DNA"/>
</dbReference>
<protein>
    <recommendedName>
        <fullName evidence="6 7">6-phosphogluconolactonase</fullName>
        <shortName evidence="7">6PGL</shortName>
        <ecNumber evidence="5 7">3.1.1.31</ecNumber>
    </recommendedName>
</protein>
<comment type="caution">
    <text evidence="9">The sequence shown here is derived from an EMBL/GenBank/DDBJ whole genome shotgun (WGS) entry which is preliminary data.</text>
</comment>
<dbReference type="Proteomes" id="UP000664288">
    <property type="component" value="Unassembled WGS sequence"/>
</dbReference>
<dbReference type="InterPro" id="IPR005900">
    <property type="entry name" value="6-phosphogluconolactonase_DevB"/>
</dbReference>
<sequence>MTEPVIHRYESREALAEALAAGVAAVLAGALATDGEARLAVSGGSTPQRFLARLAGAAIDWAAVTVNLVDERWVPEESERSNAAMVRRHLLQGHAASAHFVPFHEPSDMPEEVLETLEERFHRTGRPHDALILGMGADGHTASWFPHAPGLAACLDPNGTDAVAAVHPRGMDEPRVTLTYPVVNAARFLALHIEGAEKLAAFEAACGDGPVEDMPVRAVLRAHRSQPLDVFWAP</sequence>
<dbReference type="InterPro" id="IPR006148">
    <property type="entry name" value="Glc/Gal-6P_isomerase"/>
</dbReference>
<gene>
    <name evidence="7 9" type="primary">pgl</name>
    <name evidence="9" type="ORF">J1C47_22575</name>
</gene>
<dbReference type="InterPro" id="IPR037171">
    <property type="entry name" value="NagB/RpiA_transferase-like"/>
</dbReference>
<evidence type="ECO:0000256" key="5">
    <source>
        <dbReference type="ARBA" id="ARBA00013198"/>
    </source>
</evidence>
<dbReference type="Gene3D" id="3.40.50.1360">
    <property type="match status" value="1"/>
</dbReference>
<evidence type="ECO:0000256" key="4">
    <source>
        <dbReference type="ARBA" id="ARBA00010662"/>
    </source>
</evidence>
<evidence type="ECO:0000313" key="9">
    <source>
        <dbReference type="EMBL" id="MBO0906446.1"/>
    </source>
</evidence>
<keyword evidence="10" id="KW-1185">Reference proteome</keyword>
<organism evidence="9 10">
    <name type="scientific">Jiella sonneratiae</name>
    <dbReference type="NCBI Taxonomy" id="2816856"/>
    <lineage>
        <taxon>Bacteria</taxon>
        <taxon>Pseudomonadati</taxon>
        <taxon>Pseudomonadota</taxon>
        <taxon>Alphaproteobacteria</taxon>
        <taxon>Hyphomicrobiales</taxon>
        <taxon>Aurantimonadaceae</taxon>
        <taxon>Jiella</taxon>
    </lineage>
</organism>
<comment type="function">
    <text evidence="2 7">Hydrolysis of 6-phosphogluconolactone to 6-phosphogluconate.</text>
</comment>
<evidence type="ECO:0000256" key="2">
    <source>
        <dbReference type="ARBA" id="ARBA00002681"/>
    </source>
</evidence>